<proteinExistence type="predicted"/>
<dbReference type="AlphaFoldDB" id="A0A8S4N3G0"/>
<sequence>MAEDKPQMVRDETVQVIAQDYAAADKVENGESTEAAKAAMTKDNTMLVTAKEGEALLEASGKPDPDAKTRGEQKKIDEIQAEEAEAEEPTPKKPRISKDTTMKATASEAKGILGKEKLGDTRQGTKAKRERGTPKRASTMAKTMAEGQALLANEKELSPDASSGRRTRSQTRSPAKPAIKRAGTMQQTAKEGKEYLKRSRKGKKAAAPVEEEESIDDKKEAEENNVEDTKDTAKEGEPNGDAEKIEEKTEVEAS</sequence>
<feature type="region of interest" description="Disordered" evidence="1">
    <location>
        <begin position="52"/>
        <end position="254"/>
    </location>
</feature>
<feature type="compositionally biased region" description="Acidic residues" evidence="1">
    <location>
        <begin position="79"/>
        <end position="88"/>
    </location>
</feature>
<dbReference type="PROSITE" id="PS00430">
    <property type="entry name" value="TONB_DEPENDENT_REC_1"/>
    <property type="match status" value="1"/>
</dbReference>
<reference evidence="2" key="1">
    <citation type="submission" date="2022-03" db="EMBL/GenBank/DDBJ databases">
        <authorList>
            <person name="Martin C."/>
        </authorList>
    </citation>
    <scope>NUCLEOTIDE SEQUENCE</scope>
</reference>
<feature type="compositionally biased region" description="Basic and acidic residues" evidence="1">
    <location>
        <begin position="61"/>
        <end position="78"/>
    </location>
</feature>
<evidence type="ECO:0000313" key="2">
    <source>
        <dbReference type="EMBL" id="CAH1775029.1"/>
    </source>
</evidence>
<dbReference type="Proteomes" id="UP000749559">
    <property type="component" value="Unassembled WGS sequence"/>
</dbReference>
<name>A0A8S4N3G0_OWEFU</name>
<dbReference type="EMBL" id="CAIIXF020000001">
    <property type="protein sequence ID" value="CAH1775029.1"/>
    <property type="molecule type" value="Genomic_DNA"/>
</dbReference>
<organism evidence="2 3">
    <name type="scientific">Owenia fusiformis</name>
    <name type="common">Polychaete worm</name>
    <dbReference type="NCBI Taxonomy" id="6347"/>
    <lineage>
        <taxon>Eukaryota</taxon>
        <taxon>Metazoa</taxon>
        <taxon>Spiralia</taxon>
        <taxon>Lophotrochozoa</taxon>
        <taxon>Annelida</taxon>
        <taxon>Polychaeta</taxon>
        <taxon>Sedentaria</taxon>
        <taxon>Canalipalpata</taxon>
        <taxon>Sabellida</taxon>
        <taxon>Oweniida</taxon>
        <taxon>Oweniidae</taxon>
        <taxon>Owenia</taxon>
    </lineage>
</organism>
<dbReference type="OrthoDB" id="5974215at2759"/>
<keyword evidence="3" id="KW-1185">Reference proteome</keyword>
<protein>
    <submittedName>
        <fullName evidence="2">Uncharacterized protein</fullName>
    </submittedName>
</protein>
<feature type="compositionally biased region" description="Basic and acidic residues" evidence="1">
    <location>
        <begin position="216"/>
        <end position="254"/>
    </location>
</feature>
<accession>A0A8S4N3G0</accession>
<gene>
    <name evidence="2" type="ORF">OFUS_LOCUS2388</name>
</gene>
<evidence type="ECO:0000256" key="1">
    <source>
        <dbReference type="SAM" id="MobiDB-lite"/>
    </source>
</evidence>
<comment type="caution">
    <text evidence="2">The sequence shown here is derived from an EMBL/GenBank/DDBJ whole genome shotgun (WGS) entry which is preliminary data.</text>
</comment>
<evidence type="ECO:0000313" key="3">
    <source>
        <dbReference type="Proteomes" id="UP000749559"/>
    </source>
</evidence>
<dbReference type="InterPro" id="IPR010916">
    <property type="entry name" value="TonB_box_CS"/>
</dbReference>